<feature type="transmembrane region" description="Helical" evidence="1">
    <location>
        <begin position="6"/>
        <end position="28"/>
    </location>
</feature>
<keyword evidence="1" id="KW-0472">Membrane</keyword>
<reference evidence="2 3" key="1">
    <citation type="journal article" date="2013" name="BMC Genomics">
        <title>The miniature genome of a carnivorous plant Genlisea aurea contains a low number of genes and short non-coding sequences.</title>
        <authorList>
            <person name="Leushkin E.V."/>
            <person name="Sutormin R.A."/>
            <person name="Nabieva E.R."/>
            <person name="Penin A.A."/>
            <person name="Kondrashov A.S."/>
            <person name="Logacheva M.D."/>
        </authorList>
    </citation>
    <scope>NUCLEOTIDE SEQUENCE [LARGE SCALE GENOMIC DNA]</scope>
</reference>
<evidence type="ECO:0000256" key="1">
    <source>
        <dbReference type="SAM" id="Phobius"/>
    </source>
</evidence>
<evidence type="ECO:0000313" key="2">
    <source>
        <dbReference type="EMBL" id="EPS64093.1"/>
    </source>
</evidence>
<evidence type="ECO:0000313" key="3">
    <source>
        <dbReference type="Proteomes" id="UP000015453"/>
    </source>
</evidence>
<dbReference type="Proteomes" id="UP000015453">
    <property type="component" value="Unassembled WGS sequence"/>
</dbReference>
<protein>
    <submittedName>
        <fullName evidence="2">Uncharacterized protein</fullName>
    </submittedName>
</protein>
<accession>S8DM75</accession>
<gene>
    <name evidence="2" type="ORF">M569_10694</name>
</gene>
<organism evidence="2 3">
    <name type="scientific">Genlisea aurea</name>
    <dbReference type="NCBI Taxonomy" id="192259"/>
    <lineage>
        <taxon>Eukaryota</taxon>
        <taxon>Viridiplantae</taxon>
        <taxon>Streptophyta</taxon>
        <taxon>Embryophyta</taxon>
        <taxon>Tracheophyta</taxon>
        <taxon>Spermatophyta</taxon>
        <taxon>Magnoliopsida</taxon>
        <taxon>eudicotyledons</taxon>
        <taxon>Gunneridae</taxon>
        <taxon>Pentapetalae</taxon>
        <taxon>asterids</taxon>
        <taxon>lamiids</taxon>
        <taxon>Lamiales</taxon>
        <taxon>Lentibulariaceae</taxon>
        <taxon>Genlisea</taxon>
    </lineage>
</organism>
<keyword evidence="1" id="KW-0812">Transmembrane</keyword>
<keyword evidence="1" id="KW-1133">Transmembrane helix</keyword>
<proteinExistence type="predicted"/>
<keyword evidence="3" id="KW-1185">Reference proteome</keyword>
<dbReference type="AlphaFoldDB" id="S8DM75"/>
<name>S8DM75_9LAMI</name>
<dbReference type="EMBL" id="AUSU01005046">
    <property type="protein sequence ID" value="EPS64093.1"/>
    <property type="molecule type" value="Genomic_DNA"/>
</dbReference>
<comment type="caution">
    <text evidence="2">The sequence shown here is derived from an EMBL/GenBank/DDBJ whole genome shotgun (WGS) entry which is preliminary data.</text>
</comment>
<sequence length="95" mass="10044">MEISFIVFIIVAALIAAIVIWSIIYRLANGSGGKTNRLPEFILLRTLEEEEAAAEEDVEVGVAAAEDVEAAEEEDVEVRVAAAEAAAEGVAGVEE</sequence>